<evidence type="ECO:0000256" key="1">
    <source>
        <dbReference type="SAM" id="MobiDB-lite"/>
    </source>
</evidence>
<reference evidence="2 3" key="1">
    <citation type="submission" date="2018-02" db="EMBL/GenBank/DDBJ databases">
        <title>Genome sequence of the basidiomycete white-rot fungus Phlebia centrifuga.</title>
        <authorList>
            <person name="Granchi Z."/>
            <person name="Peng M."/>
            <person name="de Vries R.P."/>
            <person name="Hilden K."/>
            <person name="Makela M.R."/>
            <person name="Grigoriev I."/>
            <person name="Riley R."/>
        </authorList>
    </citation>
    <scope>NUCLEOTIDE SEQUENCE [LARGE SCALE GENOMIC DNA]</scope>
    <source>
        <strain evidence="2 3">FBCC195</strain>
    </source>
</reference>
<keyword evidence="3" id="KW-1185">Reference proteome</keyword>
<gene>
    <name evidence="2" type="ORF">PHLCEN_2v9211</name>
</gene>
<dbReference type="AlphaFoldDB" id="A0A2R6NSB1"/>
<proteinExistence type="predicted"/>
<sequence>MSLDRSAHPLQLMRLTLSGRNSYRVHMPPGVKRVAGPAARAAMEQAGLLVNSHPKRKLSPSSLPDEEKKSP</sequence>
<evidence type="ECO:0000313" key="3">
    <source>
        <dbReference type="Proteomes" id="UP000186601"/>
    </source>
</evidence>
<comment type="caution">
    <text evidence="2">The sequence shown here is derived from an EMBL/GenBank/DDBJ whole genome shotgun (WGS) entry which is preliminary data.</text>
</comment>
<evidence type="ECO:0000313" key="2">
    <source>
        <dbReference type="EMBL" id="PSR75348.1"/>
    </source>
</evidence>
<name>A0A2R6NSB1_9APHY</name>
<dbReference type="EMBL" id="MLYV02000906">
    <property type="protein sequence ID" value="PSR75348.1"/>
    <property type="molecule type" value="Genomic_DNA"/>
</dbReference>
<accession>A0A2R6NSB1</accession>
<feature type="region of interest" description="Disordered" evidence="1">
    <location>
        <begin position="47"/>
        <end position="71"/>
    </location>
</feature>
<organism evidence="2 3">
    <name type="scientific">Hermanssonia centrifuga</name>
    <dbReference type="NCBI Taxonomy" id="98765"/>
    <lineage>
        <taxon>Eukaryota</taxon>
        <taxon>Fungi</taxon>
        <taxon>Dikarya</taxon>
        <taxon>Basidiomycota</taxon>
        <taxon>Agaricomycotina</taxon>
        <taxon>Agaricomycetes</taxon>
        <taxon>Polyporales</taxon>
        <taxon>Meruliaceae</taxon>
        <taxon>Hermanssonia</taxon>
    </lineage>
</organism>
<protein>
    <submittedName>
        <fullName evidence="2">Uncharacterized protein</fullName>
    </submittedName>
</protein>
<dbReference type="Proteomes" id="UP000186601">
    <property type="component" value="Unassembled WGS sequence"/>
</dbReference>